<dbReference type="AlphaFoldDB" id="A0A1G7KI60"/>
<feature type="domain" description="DUF7824" evidence="2">
    <location>
        <begin position="524"/>
        <end position="597"/>
    </location>
</feature>
<feature type="region of interest" description="Disordered" evidence="1">
    <location>
        <begin position="855"/>
        <end position="878"/>
    </location>
</feature>
<dbReference type="Pfam" id="PF25149">
    <property type="entry name" value="DUF7825"/>
    <property type="match status" value="1"/>
</dbReference>
<proteinExistence type="predicted"/>
<evidence type="ECO:0000259" key="2">
    <source>
        <dbReference type="Pfam" id="PF25148"/>
    </source>
</evidence>
<accession>A0A1G7KI60</accession>
<evidence type="ECO:0000313" key="5">
    <source>
        <dbReference type="Proteomes" id="UP000198614"/>
    </source>
</evidence>
<feature type="domain" description="DUF7825" evidence="3">
    <location>
        <begin position="688"/>
        <end position="801"/>
    </location>
</feature>
<name>A0A1G7KI60_9ACTN</name>
<evidence type="ECO:0008006" key="6">
    <source>
        <dbReference type="Google" id="ProtNLM"/>
    </source>
</evidence>
<dbReference type="Pfam" id="PF25148">
    <property type="entry name" value="DUF7824"/>
    <property type="match status" value="1"/>
</dbReference>
<dbReference type="Proteomes" id="UP000198614">
    <property type="component" value="Unassembled WGS sequence"/>
</dbReference>
<organism evidence="4 5">
    <name type="scientific">Streptomyces griseoaurantiacus</name>
    <dbReference type="NCBI Taxonomy" id="68213"/>
    <lineage>
        <taxon>Bacteria</taxon>
        <taxon>Bacillati</taxon>
        <taxon>Actinomycetota</taxon>
        <taxon>Actinomycetes</taxon>
        <taxon>Kitasatosporales</taxon>
        <taxon>Streptomycetaceae</taxon>
        <taxon>Streptomyces</taxon>
        <taxon>Streptomyces aurantiacus group</taxon>
    </lineage>
</organism>
<feature type="region of interest" description="Disordered" evidence="1">
    <location>
        <begin position="397"/>
        <end position="417"/>
    </location>
</feature>
<reference evidence="4 5" key="1">
    <citation type="submission" date="2016-10" db="EMBL/GenBank/DDBJ databases">
        <authorList>
            <person name="de Groot N.N."/>
        </authorList>
    </citation>
    <scope>NUCLEOTIDE SEQUENCE [LARGE SCALE GENOMIC DNA]</scope>
    <source>
        <strain evidence="4 5">CGMCC 4.1859</strain>
    </source>
</reference>
<evidence type="ECO:0000256" key="1">
    <source>
        <dbReference type="SAM" id="MobiDB-lite"/>
    </source>
</evidence>
<evidence type="ECO:0000313" key="4">
    <source>
        <dbReference type="EMBL" id="SDF36882.1"/>
    </source>
</evidence>
<gene>
    <name evidence="4" type="ORF">SAMN05216260_107329</name>
</gene>
<protein>
    <recommendedName>
        <fullName evidence="6">HEAT repeat-containing protein</fullName>
    </recommendedName>
</protein>
<evidence type="ECO:0000259" key="3">
    <source>
        <dbReference type="Pfam" id="PF25149"/>
    </source>
</evidence>
<sequence length="878" mass="94012">MPDYDIPAGAAPGAHALLHAVREGRAEDVAKLASPLTAAERRACLPVLKAWRKEVRDDRTEGHLGIREALWAAGAACSSGVAAAAQWLAAGELWWSSRDLTPVLDALGDREPAWLGQVAHRMAERRTVARDQYPLIAALVQAAGCEPPTTDGFVLGWELCVGGSPVRKSLGEHPFLTVMVPRLFEVPEAGSNLQYVWDHDPGWAAALAGLAEEGRLSRGMLLDGCVSRLSRETRLGLVRGFLTLLTALDPTEDEYAARTLTWVRMVPDAQSLAAARAQEVLARLDAAGRLETEHLVEASRAALTRPEKKIVRAQLTLLDKAVKRGGPGTEELLLAVTDVFAHEEHSLQERGLALLTRHRKRAGGAVLAAIAASAGQLRPDLRARAAEAFGDVLAEETVGIPEGDDEDEGLPPAPLPEPLEPEPLSLAELVEEIAAVPEGSGAPVRQERVLGALVRHAHADLPGLRAALEPVVGRWKERWYADGHYYYLGWHWLPSLLASAMGAAPEEELAAARRRVLESACPHRAVGLVPLLRVAEIAARLHTDPLPFLLATPTWSTGTIDPAVLVERLAAYERAGTAPGPADLDLALLRLDREVPPGVVAAAAELTSPAGRRFAARLAEGPLPDPAVFRERQRLGLRTPRPGVLVRTEAVAGHEDFSEPFRSLLGVYDPLTGRCRCGDEGGELSTQLLALLPQHREIVAARMLVRFAWLAYDESIGEAADVLPVLAESGGPAGPATHLLLAYGLGARRPEERLSAVDAMLVLAARGQLDTERLGRDVAELTQLRRLTLQRVVEALRELVRTGAYATAWAVFSAVLPPLLADEAPHGLPAVLTLAADSAEGCGARGSVPGLDALAARPGSSQTVKQARRLKNALDRTD</sequence>
<dbReference type="InterPro" id="IPR056727">
    <property type="entry name" value="DUF7825"/>
</dbReference>
<dbReference type="EMBL" id="FNAX01000007">
    <property type="protein sequence ID" value="SDF36882.1"/>
    <property type="molecule type" value="Genomic_DNA"/>
</dbReference>
<dbReference type="InterPro" id="IPR056726">
    <property type="entry name" value="DUF7824"/>
</dbReference>